<gene>
    <name evidence="2" type="ORF">GCM10009836_10670</name>
</gene>
<protein>
    <recommendedName>
        <fullName evidence="1">ABM domain-containing protein</fullName>
    </recommendedName>
</protein>
<dbReference type="PANTHER" id="PTHR33336:SF3">
    <property type="entry name" value="ABM DOMAIN-CONTAINING PROTEIN"/>
    <property type="match status" value="1"/>
</dbReference>
<reference evidence="2 3" key="1">
    <citation type="journal article" date="2019" name="Int. J. Syst. Evol. Microbiol.">
        <title>The Global Catalogue of Microorganisms (GCM) 10K type strain sequencing project: providing services to taxonomists for standard genome sequencing and annotation.</title>
        <authorList>
            <consortium name="The Broad Institute Genomics Platform"/>
            <consortium name="The Broad Institute Genome Sequencing Center for Infectious Disease"/>
            <person name="Wu L."/>
            <person name="Ma J."/>
        </authorList>
    </citation>
    <scope>NUCLEOTIDE SEQUENCE [LARGE SCALE GENOMIC DNA]</scope>
    <source>
        <strain evidence="2 3">JCM 16009</strain>
    </source>
</reference>
<evidence type="ECO:0000313" key="2">
    <source>
        <dbReference type="EMBL" id="GAA1834336.1"/>
    </source>
</evidence>
<dbReference type="InterPro" id="IPR050744">
    <property type="entry name" value="AI-2_Isomerase_LsrG"/>
</dbReference>
<sequence length="107" mass="12257">MILIVLKARIKPEKREDWLAGIKEYTDNVRSEPGNLSFDYYENSQDRDEFVIVETFVDGDAGAAHVAHQYVQDFFPWMGTVVSARPQISYHDLEGDAFNDMAEVTPQ</sequence>
<proteinExistence type="predicted"/>
<dbReference type="PANTHER" id="PTHR33336">
    <property type="entry name" value="QUINOL MONOOXYGENASE YGIN-RELATED"/>
    <property type="match status" value="1"/>
</dbReference>
<evidence type="ECO:0000313" key="3">
    <source>
        <dbReference type="Proteomes" id="UP001500449"/>
    </source>
</evidence>
<dbReference type="EMBL" id="BAAAQK010000003">
    <property type="protein sequence ID" value="GAA1834336.1"/>
    <property type="molecule type" value="Genomic_DNA"/>
</dbReference>
<accession>A0ABN2MQX8</accession>
<dbReference type="PROSITE" id="PS51725">
    <property type="entry name" value="ABM"/>
    <property type="match status" value="1"/>
</dbReference>
<dbReference type="RefSeq" id="WP_344412921.1">
    <property type="nucleotide sequence ID" value="NZ_BAAAQK010000003.1"/>
</dbReference>
<dbReference type="Pfam" id="PF03992">
    <property type="entry name" value="ABM"/>
    <property type="match status" value="1"/>
</dbReference>
<organism evidence="2 3">
    <name type="scientific">Pseudonocardia ailaonensis</name>
    <dbReference type="NCBI Taxonomy" id="367279"/>
    <lineage>
        <taxon>Bacteria</taxon>
        <taxon>Bacillati</taxon>
        <taxon>Actinomycetota</taxon>
        <taxon>Actinomycetes</taxon>
        <taxon>Pseudonocardiales</taxon>
        <taxon>Pseudonocardiaceae</taxon>
        <taxon>Pseudonocardia</taxon>
    </lineage>
</organism>
<feature type="domain" description="ABM" evidence="1">
    <location>
        <begin position="2"/>
        <end position="91"/>
    </location>
</feature>
<keyword evidence="3" id="KW-1185">Reference proteome</keyword>
<dbReference type="Proteomes" id="UP001500449">
    <property type="component" value="Unassembled WGS sequence"/>
</dbReference>
<dbReference type="InterPro" id="IPR007138">
    <property type="entry name" value="ABM_dom"/>
</dbReference>
<dbReference type="SUPFAM" id="SSF54909">
    <property type="entry name" value="Dimeric alpha+beta barrel"/>
    <property type="match status" value="1"/>
</dbReference>
<evidence type="ECO:0000259" key="1">
    <source>
        <dbReference type="PROSITE" id="PS51725"/>
    </source>
</evidence>
<name>A0ABN2MQX8_9PSEU</name>
<dbReference type="InterPro" id="IPR011008">
    <property type="entry name" value="Dimeric_a/b-barrel"/>
</dbReference>
<dbReference type="Gene3D" id="3.30.70.100">
    <property type="match status" value="1"/>
</dbReference>
<comment type="caution">
    <text evidence="2">The sequence shown here is derived from an EMBL/GenBank/DDBJ whole genome shotgun (WGS) entry which is preliminary data.</text>
</comment>